<dbReference type="GO" id="GO:0016787">
    <property type="term" value="F:hydrolase activity"/>
    <property type="evidence" value="ECO:0007669"/>
    <property type="project" value="UniProtKB-KW"/>
</dbReference>
<name>A0A4S5BR69_9BURK</name>
<dbReference type="PANTHER" id="PTHR42978:SF6">
    <property type="entry name" value="QUORUM-QUENCHING LACTONASE YTNP-RELATED"/>
    <property type="match status" value="1"/>
</dbReference>
<dbReference type="GO" id="GO:0046872">
    <property type="term" value="F:metal ion binding"/>
    <property type="evidence" value="ECO:0007669"/>
    <property type="project" value="UniProtKB-KW"/>
</dbReference>
<dbReference type="InterPro" id="IPR036866">
    <property type="entry name" value="RibonucZ/Hydroxyglut_hydro"/>
</dbReference>
<protein>
    <submittedName>
        <fullName evidence="6">MBL fold metallo-hydrolase</fullName>
    </submittedName>
</protein>
<keyword evidence="4" id="KW-0862">Zinc</keyword>
<dbReference type="PANTHER" id="PTHR42978">
    <property type="entry name" value="QUORUM-QUENCHING LACTONASE YTNP-RELATED-RELATED"/>
    <property type="match status" value="1"/>
</dbReference>
<dbReference type="Gene3D" id="3.60.15.10">
    <property type="entry name" value="Ribonuclease Z/Hydroxyacylglutathione hydrolase-like"/>
    <property type="match status" value="1"/>
</dbReference>
<keyword evidence="2" id="KW-0479">Metal-binding</keyword>
<accession>A0A4S5BR69</accession>
<dbReference type="OrthoDB" id="5443440at2"/>
<feature type="domain" description="Metallo-beta-lactamase" evidence="5">
    <location>
        <begin position="125"/>
        <end position="330"/>
    </location>
</feature>
<dbReference type="SUPFAM" id="SSF56281">
    <property type="entry name" value="Metallo-hydrolase/oxidoreductase"/>
    <property type="match status" value="1"/>
</dbReference>
<evidence type="ECO:0000313" key="6">
    <source>
        <dbReference type="EMBL" id="THJ33425.1"/>
    </source>
</evidence>
<dbReference type="Pfam" id="PF00753">
    <property type="entry name" value="Lactamase_B"/>
    <property type="match status" value="1"/>
</dbReference>
<dbReference type="AlphaFoldDB" id="A0A4S5BR69"/>
<evidence type="ECO:0000313" key="7">
    <source>
        <dbReference type="Proteomes" id="UP000306236"/>
    </source>
</evidence>
<comment type="caution">
    <text evidence="6">The sequence shown here is derived from an EMBL/GenBank/DDBJ whole genome shotgun (WGS) entry which is preliminary data.</text>
</comment>
<reference evidence="6 7" key="1">
    <citation type="submission" date="2019-04" db="EMBL/GenBank/DDBJ databases">
        <title>Lampropedia sp YIM MLB12 draf genome.</title>
        <authorList>
            <person name="Wang Y.-X."/>
        </authorList>
    </citation>
    <scope>NUCLEOTIDE SEQUENCE [LARGE SCALE GENOMIC DNA]</scope>
    <source>
        <strain evidence="6 7">YIM MLB12</strain>
    </source>
</reference>
<comment type="similarity">
    <text evidence="1">Belongs to the metallo-beta-lactamase superfamily.</text>
</comment>
<evidence type="ECO:0000256" key="4">
    <source>
        <dbReference type="ARBA" id="ARBA00022833"/>
    </source>
</evidence>
<dbReference type="Proteomes" id="UP000306236">
    <property type="component" value="Unassembled WGS sequence"/>
</dbReference>
<sequence length="359" mass="38942">MHRAAGTGNSCFAEHGGRSPDLIISLDFKRADSMRNLTVNRRQVLLAATLASVAAAQPARLWAAAPKAGQQALAYYVTPVGDYQVTALLDRTMAMPSDQLLAGASPEQIRAWLAARARSVPTPTSLNSFLINTGSELLLVDSGGGELMGAGGASLQPTLQRAGYQNAQIDKVLLTHLHVDHIGGISQDGKARFENAELWVPQVELDYWLSDAERDKVPEAQRDAFERARTAIAPYQEAKRLRAFQWGDEVAPGVRAVDLSGHTPGHTGFDVQRNGERLLIWGDVVHVQDVQFDHPDITIAFDIDQAAAKSRRLATFKDAASGGYRVAGMHMAFPGIGHVRAKGQDAYEWLPESFSAQIN</sequence>
<gene>
    <name evidence="6" type="ORF">E8K88_09070</name>
</gene>
<dbReference type="SMART" id="SM00849">
    <property type="entry name" value="Lactamase_B"/>
    <property type="match status" value="1"/>
</dbReference>
<keyword evidence="7" id="KW-1185">Reference proteome</keyword>
<evidence type="ECO:0000256" key="2">
    <source>
        <dbReference type="ARBA" id="ARBA00022723"/>
    </source>
</evidence>
<dbReference type="CDD" id="cd07720">
    <property type="entry name" value="OPHC2-like_MBL-fold"/>
    <property type="match status" value="1"/>
</dbReference>
<evidence type="ECO:0000256" key="3">
    <source>
        <dbReference type="ARBA" id="ARBA00022801"/>
    </source>
</evidence>
<organism evidence="6 7">
    <name type="scientific">Lampropedia aestuarii</name>
    <dbReference type="NCBI Taxonomy" id="2562762"/>
    <lineage>
        <taxon>Bacteria</taxon>
        <taxon>Pseudomonadati</taxon>
        <taxon>Pseudomonadota</taxon>
        <taxon>Betaproteobacteria</taxon>
        <taxon>Burkholderiales</taxon>
        <taxon>Comamonadaceae</taxon>
        <taxon>Lampropedia</taxon>
    </lineage>
</organism>
<keyword evidence="3 6" id="KW-0378">Hydrolase</keyword>
<dbReference type="InterPro" id="IPR051013">
    <property type="entry name" value="MBL_superfamily_lactonases"/>
</dbReference>
<evidence type="ECO:0000259" key="5">
    <source>
        <dbReference type="SMART" id="SM00849"/>
    </source>
</evidence>
<proteinExistence type="inferred from homology"/>
<dbReference type="InterPro" id="IPR001279">
    <property type="entry name" value="Metallo-B-lactamas"/>
</dbReference>
<evidence type="ECO:0000256" key="1">
    <source>
        <dbReference type="ARBA" id="ARBA00007749"/>
    </source>
</evidence>
<dbReference type="EMBL" id="SSWX01000010">
    <property type="protein sequence ID" value="THJ33425.1"/>
    <property type="molecule type" value="Genomic_DNA"/>
</dbReference>